<proteinExistence type="predicted"/>
<evidence type="ECO:0000313" key="2">
    <source>
        <dbReference type="Proteomes" id="UP000199182"/>
    </source>
</evidence>
<evidence type="ECO:0008006" key="3">
    <source>
        <dbReference type="Google" id="ProtNLM"/>
    </source>
</evidence>
<organism evidence="1 2">
    <name type="scientific">Acetanaerobacterium elongatum</name>
    <dbReference type="NCBI Taxonomy" id="258515"/>
    <lineage>
        <taxon>Bacteria</taxon>
        <taxon>Bacillati</taxon>
        <taxon>Bacillota</taxon>
        <taxon>Clostridia</taxon>
        <taxon>Eubacteriales</taxon>
        <taxon>Oscillospiraceae</taxon>
        <taxon>Acetanaerobacterium</taxon>
    </lineage>
</organism>
<dbReference type="AlphaFoldDB" id="A0A1H0EB41"/>
<evidence type="ECO:0000313" key="1">
    <source>
        <dbReference type="EMBL" id="SDN79538.1"/>
    </source>
</evidence>
<protein>
    <recommendedName>
        <fullName evidence="3">RNA polymerase subunit sigma-70</fullName>
    </recommendedName>
</protein>
<dbReference type="OrthoDB" id="9792035at2"/>
<sequence>MTDNQKQSIKEMRGIGNGYKKISQALDLPLGTVQSFCRRENITVAKPVVHDENHCRQCGKTLIQTDKVKRRKFCSDECRVKWWTEHPCSKNTDSKSCHTGVCENCGKTFTAYGKEPRKYCSHKCYAEARFGGGAL</sequence>
<dbReference type="Proteomes" id="UP000199182">
    <property type="component" value="Unassembled WGS sequence"/>
</dbReference>
<gene>
    <name evidence="1" type="ORF">SAMN05192585_13237</name>
</gene>
<dbReference type="RefSeq" id="WP_092642181.1">
    <property type="nucleotide sequence ID" value="NZ_FNID01000032.1"/>
</dbReference>
<keyword evidence="2" id="KW-1185">Reference proteome</keyword>
<name>A0A1H0EB41_9FIRM</name>
<dbReference type="EMBL" id="FNID01000032">
    <property type="protein sequence ID" value="SDN79538.1"/>
    <property type="molecule type" value="Genomic_DNA"/>
</dbReference>
<dbReference type="STRING" id="258515.SAMN05192585_13237"/>
<accession>A0A1H0EB41</accession>
<reference evidence="1 2" key="1">
    <citation type="submission" date="2016-10" db="EMBL/GenBank/DDBJ databases">
        <authorList>
            <person name="de Groot N.N."/>
        </authorList>
    </citation>
    <scope>NUCLEOTIDE SEQUENCE [LARGE SCALE GENOMIC DNA]</scope>
    <source>
        <strain evidence="1 2">CGMCC 1.5012</strain>
    </source>
</reference>